<dbReference type="PANTHER" id="PTHR10578">
    <property type="entry name" value="S -2-HYDROXY-ACID OXIDASE-RELATED"/>
    <property type="match status" value="1"/>
</dbReference>
<dbReference type="PROSITE" id="PS51349">
    <property type="entry name" value="FMN_HYDROXY_ACID_DH_2"/>
    <property type="match status" value="1"/>
</dbReference>
<keyword evidence="8" id="KW-1185">Reference proteome</keyword>
<feature type="domain" description="FMN hydroxy acid dehydrogenase" evidence="6">
    <location>
        <begin position="8"/>
        <end position="369"/>
    </location>
</feature>
<dbReference type="InterPro" id="IPR013785">
    <property type="entry name" value="Aldolase_TIM"/>
</dbReference>
<evidence type="ECO:0000256" key="5">
    <source>
        <dbReference type="ARBA" id="ARBA00024042"/>
    </source>
</evidence>
<dbReference type="RefSeq" id="WP_311705105.1">
    <property type="nucleotide sequence ID" value="NZ_JAVREL010000008.1"/>
</dbReference>
<sequence length="369" mass="38962">MTSVPAPGPASSPMCLADLARAAEAAAPGAVWDFIEGGSGRELSLAANRAALDALYLVPRVLRDVARPDAGSRLVRSSARMPVAIAPMAYQRLLHPDGELATARAAKTAGVPFTVPMFSSVTVERVAESGAALWFQLYWLRDRGVTADLLDRAEAAGCRAVILTVDVARLGRRLRDLRNGFSLPNGVRAAHFAEERASAPRRLPDGSLDVRHYVDTFNPSVTWSDVAWLRERTRLPLVLKGILAPQDATEAVTTGADAIVVSNHGGRQLDGALPAIEALPGVREAVGDACEVLLDGGIRSGIDVLKSLARGASGVLLGRPVLHGLLAGGEDGAERALSLLRDEIDDALALVGCRHIGDTAELRLTRLPV</sequence>
<evidence type="ECO:0000256" key="3">
    <source>
        <dbReference type="ARBA" id="ARBA00022643"/>
    </source>
</evidence>
<dbReference type="PANTHER" id="PTHR10578:SF107">
    <property type="entry name" value="2-HYDROXYACID OXIDASE 1"/>
    <property type="match status" value="1"/>
</dbReference>
<reference evidence="8" key="1">
    <citation type="submission" date="2023-07" db="EMBL/GenBank/DDBJ databases">
        <title>30 novel species of actinomycetes from the DSMZ collection.</title>
        <authorList>
            <person name="Nouioui I."/>
        </authorList>
    </citation>
    <scope>NUCLEOTIDE SEQUENCE [LARGE SCALE GENOMIC DNA]</scope>
    <source>
        <strain evidence="8">DSM 44938</strain>
    </source>
</reference>
<dbReference type="SUPFAM" id="SSF51395">
    <property type="entry name" value="FMN-linked oxidoreductases"/>
    <property type="match status" value="1"/>
</dbReference>
<protein>
    <submittedName>
        <fullName evidence="7">Alpha-hydroxy acid oxidase</fullName>
        <ecNumber evidence="7">1.-.-.-</ecNumber>
    </submittedName>
</protein>
<dbReference type="InterPro" id="IPR012133">
    <property type="entry name" value="Alpha-hydoxy_acid_DH_FMN"/>
</dbReference>
<dbReference type="GO" id="GO:0016491">
    <property type="term" value="F:oxidoreductase activity"/>
    <property type="evidence" value="ECO:0007669"/>
    <property type="project" value="UniProtKB-KW"/>
</dbReference>
<dbReference type="Gene3D" id="3.20.20.70">
    <property type="entry name" value="Aldolase class I"/>
    <property type="match status" value="1"/>
</dbReference>
<name>A0ABU2MQS4_9ACTN</name>
<dbReference type="Proteomes" id="UP001183246">
    <property type="component" value="Unassembled WGS sequence"/>
</dbReference>
<evidence type="ECO:0000256" key="2">
    <source>
        <dbReference type="ARBA" id="ARBA00022630"/>
    </source>
</evidence>
<keyword evidence="4 7" id="KW-0560">Oxidoreductase</keyword>
<dbReference type="InterPro" id="IPR037396">
    <property type="entry name" value="FMN_HAD"/>
</dbReference>
<proteinExistence type="inferred from homology"/>
<keyword evidence="3" id="KW-0288">FMN</keyword>
<organism evidence="7 8">
    <name type="scientific">Streptomyces litchfieldiae</name>
    <dbReference type="NCBI Taxonomy" id="3075543"/>
    <lineage>
        <taxon>Bacteria</taxon>
        <taxon>Bacillati</taxon>
        <taxon>Actinomycetota</taxon>
        <taxon>Actinomycetes</taxon>
        <taxon>Kitasatosporales</taxon>
        <taxon>Streptomycetaceae</taxon>
        <taxon>Streptomyces</taxon>
    </lineage>
</organism>
<dbReference type="InterPro" id="IPR000262">
    <property type="entry name" value="FMN-dep_DH"/>
</dbReference>
<evidence type="ECO:0000256" key="1">
    <source>
        <dbReference type="ARBA" id="ARBA00001917"/>
    </source>
</evidence>
<dbReference type="EMBL" id="JAVREL010000008">
    <property type="protein sequence ID" value="MDT0343968.1"/>
    <property type="molecule type" value="Genomic_DNA"/>
</dbReference>
<gene>
    <name evidence="7" type="ORF">RM590_15275</name>
</gene>
<keyword evidence="2" id="KW-0285">Flavoprotein</keyword>
<dbReference type="CDD" id="cd02809">
    <property type="entry name" value="alpha_hydroxyacid_oxid_FMN"/>
    <property type="match status" value="1"/>
</dbReference>
<comment type="caution">
    <text evidence="7">The sequence shown here is derived from an EMBL/GenBank/DDBJ whole genome shotgun (WGS) entry which is preliminary data.</text>
</comment>
<accession>A0ABU2MQS4</accession>
<evidence type="ECO:0000313" key="8">
    <source>
        <dbReference type="Proteomes" id="UP001183246"/>
    </source>
</evidence>
<dbReference type="PROSITE" id="PS00557">
    <property type="entry name" value="FMN_HYDROXY_ACID_DH_1"/>
    <property type="match status" value="1"/>
</dbReference>
<dbReference type="Pfam" id="PF01070">
    <property type="entry name" value="FMN_dh"/>
    <property type="match status" value="1"/>
</dbReference>
<comment type="similarity">
    <text evidence="5">Belongs to the FMN-dependent alpha-hydroxy acid dehydrogenase family.</text>
</comment>
<comment type="cofactor">
    <cofactor evidence="1">
        <name>FMN</name>
        <dbReference type="ChEBI" id="CHEBI:58210"/>
    </cofactor>
</comment>
<evidence type="ECO:0000259" key="6">
    <source>
        <dbReference type="PROSITE" id="PS51349"/>
    </source>
</evidence>
<dbReference type="PIRSF" id="PIRSF000138">
    <property type="entry name" value="Al-hdrx_acd_dh"/>
    <property type="match status" value="1"/>
</dbReference>
<dbReference type="InterPro" id="IPR008259">
    <property type="entry name" value="FMN_hydac_DH_AS"/>
</dbReference>
<evidence type="ECO:0000256" key="4">
    <source>
        <dbReference type="ARBA" id="ARBA00023002"/>
    </source>
</evidence>
<dbReference type="EC" id="1.-.-.-" evidence="7"/>
<evidence type="ECO:0000313" key="7">
    <source>
        <dbReference type="EMBL" id="MDT0343968.1"/>
    </source>
</evidence>